<reference evidence="1" key="1">
    <citation type="submission" date="2023-03" db="EMBL/GenBank/DDBJ databases">
        <authorList>
            <person name="Steffen K."/>
            <person name="Cardenas P."/>
        </authorList>
    </citation>
    <scope>NUCLEOTIDE SEQUENCE</scope>
</reference>
<dbReference type="AlphaFoldDB" id="A0AA35TIP0"/>
<evidence type="ECO:0000313" key="2">
    <source>
        <dbReference type="Proteomes" id="UP001174909"/>
    </source>
</evidence>
<organism evidence="1 2">
    <name type="scientific">Geodia barretti</name>
    <name type="common">Barrett's horny sponge</name>
    <dbReference type="NCBI Taxonomy" id="519541"/>
    <lineage>
        <taxon>Eukaryota</taxon>
        <taxon>Metazoa</taxon>
        <taxon>Porifera</taxon>
        <taxon>Demospongiae</taxon>
        <taxon>Heteroscleromorpha</taxon>
        <taxon>Tetractinellida</taxon>
        <taxon>Astrophorina</taxon>
        <taxon>Geodiidae</taxon>
        <taxon>Geodia</taxon>
    </lineage>
</organism>
<protein>
    <submittedName>
        <fullName evidence="1">Uncharacterized protein</fullName>
    </submittedName>
</protein>
<gene>
    <name evidence="1" type="ORF">GBAR_LOCUS26679</name>
</gene>
<keyword evidence="2" id="KW-1185">Reference proteome</keyword>
<feature type="non-terminal residue" evidence="1">
    <location>
        <position position="68"/>
    </location>
</feature>
<evidence type="ECO:0000313" key="1">
    <source>
        <dbReference type="EMBL" id="CAI8048333.1"/>
    </source>
</evidence>
<feature type="non-terminal residue" evidence="1">
    <location>
        <position position="1"/>
    </location>
</feature>
<proteinExistence type="predicted"/>
<dbReference type="EMBL" id="CASHTH010003723">
    <property type="protein sequence ID" value="CAI8048333.1"/>
    <property type="molecule type" value="Genomic_DNA"/>
</dbReference>
<sequence>TIQLYLLSVAVSNDNRLVAEHHWLCSKHRLGHYNSLSGRSNTHVHREINGGDVVDIFGVVDAERDESK</sequence>
<dbReference type="Proteomes" id="UP001174909">
    <property type="component" value="Unassembled WGS sequence"/>
</dbReference>
<accession>A0AA35TIP0</accession>
<comment type="caution">
    <text evidence="1">The sequence shown here is derived from an EMBL/GenBank/DDBJ whole genome shotgun (WGS) entry which is preliminary data.</text>
</comment>
<name>A0AA35TIP0_GEOBA</name>